<dbReference type="Gene3D" id="3.50.50.60">
    <property type="entry name" value="FAD/NAD(P)-binding domain"/>
    <property type="match status" value="1"/>
</dbReference>
<organism evidence="5 6">
    <name type="scientific">Sporosarcina soli</name>
    <dbReference type="NCBI Taxonomy" id="334736"/>
    <lineage>
        <taxon>Bacteria</taxon>
        <taxon>Bacillati</taxon>
        <taxon>Bacillota</taxon>
        <taxon>Bacilli</taxon>
        <taxon>Bacillales</taxon>
        <taxon>Caryophanaceae</taxon>
        <taxon>Sporosarcina</taxon>
    </lineage>
</organism>
<reference evidence="6" key="1">
    <citation type="journal article" date="2019" name="Int. J. Syst. Evol. Microbiol.">
        <title>The Global Catalogue of Microorganisms (GCM) 10K type strain sequencing project: providing services to taxonomists for standard genome sequencing and annotation.</title>
        <authorList>
            <consortium name="The Broad Institute Genomics Platform"/>
            <consortium name="The Broad Institute Genome Sequencing Center for Infectious Disease"/>
            <person name="Wu L."/>
            <person name="Ma J."/>
        </authorList>
    </citation>
    <scope>NUCLEOTIDE SEQUENCE [LARGE SCALE GENOMIC DNA]</scope>
    <source>
        <strain evidence="6">CGMCC 4.1434</strain>
    </source>
</reference>
<dbReference type="Pfam" id="PF01494">
    <property type="entry name" value="FAD_binding_3"/>
    <property type="match status" value="1"/>
</dbReference>
<evidence type="ECO:0000256" key="2">
    <source>
        <dbReference type="ARBA" id="ARBA00022630"/>
    </source>
</evidence>
<dbReference type="InterPro" id="IPR050641">
    <property type="entry name" value="RIFMO-like"/>
</dbReference>
<evidence type="ECO:0000256" key="1">
    <source>
        <dbReference type="ARBA" id="ARBA00001974"/>
    </source>
</evidence>
<dbReference type="EMBL" id="JBHSNO010000001">
    <property type="protein sequence ID" value="MFC5587336.1"/>
    <property type="molecule type" value="Genomic_DNA"/>
</dbReference>
<dbReference type="PRINTS" id="PR00420">
    <property type="entry name" value="RNGMNOXGNASE"/>
</dbReference>
<dbReference type="PANTHER" id="PTHR43004:SF19">
    <property type="entry name" value="BINDING MONOOXYGENASE, PUTATIVE (JCVI)-RELATED"/>
    <property type="match status" value="1"/>
</dbReference>
<evidence type="ECO:0000313" key="6">
    <source>
        <dbReference type="Proteomes" id="UP001596109"/>
    </source>
</evidence>
<keyword evidence="2" id="KW-0285">Flavoprotein</keyword>
<accession>A0ABW0TD27</accession>
<gene>
    <name evidence="5" type="ORF">ACFPRA_00240</name>
</gene>
<feature type="domain" description="FAD-binding" evidence="4">
    <location>
        <begin position="8"/>
        <end position="350"/>
    </location>
</feature>
<dbReference type="InterPro" id="IPR036188">
    <property type="entry name" value="FAD/NAD-bd_sf"/>
</dbReference>
<proteinExistence type="predicted"/>
<dbReference type="RefSeq" id="WP_381429258.1">
    <property type="nucleotide sequence ID" value="NZ_JBHSNO010000001.1"/>
</dbReference>
<sequence>MTTVNKRDVIVVGAGPVGMIAGLALQKKGISCVVIEAEEKDAPRAGSRAIFLHSASLKLLEETSQGLGFELAKNGIIWPIKRTLFRGKEVYVRNYGITNNQDTTKLPHFTSLHQHHIEKIIYDACIAAGVEFVYGEPAKNLDIAKDGVKLTTASGDVWEADYVIGCDGARSVVREQAGIEFEGPRTHDTFLVVDIEEDENDPMPVERIFHYQHPAMGRRNVMYVPFKGGLRVDLQLLADDKVEDYTSEEGLKEWLPKVMDPKYAERVTWVSSYRFHQVVADSFTDPNCRILLAGEAAHLFAPFGARGLNSGVPDAIIAVRGIEQAIQAKNEEERRQAIDAAATERRIAAKWNRDGSTTALHHLQGESKEMNLKRELAASLVSVVPTLGRWLDEGPYGPKFGPPELTTKY</sequence>
<comment type="caution">
    <text evidence="5">The sequence shown here is derived from an EMBL/GenBank/DDBJ whole genome shotgun (WGS) entry which is preliminary data.</text>
</comment>
<dbReference type="Gene3D" id="3.30.70.2450">
    <property type="match status" value="1"/>
</dbReference>
<dbReference type="Proteomes" id="UP001596109">
    <property type="component" value="Unassembled WGS sequence"/>
</dbReference>
<protein>
    <submittedName>
        <fullName evidence="5">FAD-dependent oxidoreductase</fullName>
    </submittedName>
</protein>
<dbReference type="InterPro" id="IPR002938">
    <property type="entry name" value="FAD-bd"/>
</dbReference>
<dbReference type="PANTHER" id="PTHR43004">
    <property type="entry name" value="TRK SYSTEM POTASSIUM UPTAKE PROTEIN"/>
    <property type="match status" value="1"/>
</dbReference>
<keyword evidence="3" id="KW-0274">FAD</keyword>
<name>A0ABW0TD27_9BACL</name>
<evidence type="ECO:0000313" key="5">
    <source>
        <dbReference type="EMBL" id="MFC5587336.1"/>
    </source>
</evidence>
<dbReference type="SUPFAM" id="SSF51905">
    <property type="entry name" value="FAD/NAD(P)-binding domain"/>
    <property type="match status" value="1"/>
</dbReference>
<keyword evidence="6" id="KW-1185">Reference proteome</keyword>
<evidence type="ECO:0000256" key="3">
    <source>
        <dbReference type="ARBA" id="ARBA00022827"/>
    </source>
</evidence>
<comment type="cofactor">
    <cofactor evidence="1">
        <name>FAD</name>
        <dbReference type="ChEBI" id="CHEBI:57692"/>
    </cofactor>
</comment>
<evidence type="ECO:0000259" key="4">
    <source>
        <dbReference type="Pfam" id="PF01494"/>
    </source>
</evidence>